<feature type="transmembrane region" description="Helical" evidence="9">
    <location>
        <begin position="265"/>
        <end position="289"/>
    </location>
</feature>
<keyword evidence="6 9" id="KW-1133">Transmembrane helix</keyword>
<evidence type="ECO:0000313" key="11">
    <source>
        <dbReference type="EMBL" id="MBD1379601.1"/>
    </source>
</evidence>
<dbReference type="InterPro" id="IPR005829">
    <property type="entry name" value="Sugar_transporter_CS"/>
</dbReference>
<feature type="transmembrane region" description="Helical" evidence="9">
    <location>
        <begin position="332"/>
        <end position="354"/>
    </location>
</feature>
<dbReference type="InterPro" id="IPR050814">
    <property type="entry name" value="Myo-inositol_Transporter"/>
</dbReference>
<dbReference type="GO" id="GO:0005886">
    <property type="term" value="C:plasma membrane"/>
    <property type="evidence" value="ECO:0007669"/>
    <property type="project" value="UniProtKB-SubCell"/>
</dbReference>
<evidence type="ECO:0000256" key="8">
    <source>
        <dbReference type="RuleBase" id="RU003346"/>
    </source>
</evidence>
<accession>A0A926NE68</accession>
<evidence type="ECO:0000256" key="1">
    <source>
        <dbReference type="ARBA" id="ARBA00004651"/>
    </source>
</evidence>
<dbReference type="SUPFAM" id="SSF103473">
    <property type="entry name" value="MFS general substrate transporter"/>
    <property type="match status" value="1"/>
</dbReference>
<feature type="transmembrane region" description="Helical" evidence="9">
    <location>
        <begin position="427"/>
        <end position="449"/>
    </location>
</feature>
<dbReference type="PANTHER" id="PTHR48020:SF12">
    <property type="entry name" value="PROTON MYO-INOSITOL COTRANSPORTER"/>
    <property type="match status" value="1"/>
</dbReference>
<keyword evidence="4" id="KW-1003">Cell membrane</keyword>
<dbReference type="NCBIfam" id="TIGR00879">
    <property type="entry name" value="SP"/>
    <property type="match status" value="1"/>
</dbReference>
<evidence type="ECO:0000256" key="3">
    <source>
        <dbReference type="ARBA" id="ARBA00022448"/>
    </source>
</evidence>
<dbReference type="PRINTS" id="PR00171">
    <property type="entry name" value="SUGRTRNSPORT"/>
</dbReference>
<dbReference type="Proteomes" id="UP000626844">
    <property type="component" value="Unassembled WGS sequence"/>
</dbReference>
<protein>
    <submittedName>
        <fullName evidence="11">Sugar porter family MFS transporter</fullName>
    </submittedName>
</protein>
<dbReference type="Pfam" id="PF00083">
    <property type="entry name" value="Sugar_tr"/>
    <property type="match status" value="1"/>
</dbReference>
<dbReference type="PROSITE" id="PS00217">
    <property type="entry name" value="SUGAR_TRANSPORT_2"/>
    <property type="match status" value="1"/>
</dbReference>
<keyword evidence="5 9" id="KW-0812">Transmembrane</keyword>
<feature type="transmembrane region" description="Helical" evidence="9">
    <location>
        <begin position="92"/>
        <end position="110"/>
    </location>
</feature>
<evidence type="ECO:0000256" key="5">
    <source>
        <dbReference type="ARBA" id="ARBA00022692"/>
    </source>
</evidence>
<comment type="subcellular location">
    <subcellularLocation>
        <location evidence="1">Cell membrane</location>
        <topology evidence="1">Multi-pass membrane protein</topology>
    </subcellularLocation>
</comment>
<comment type="similarity">
    <text evidence="2 8">Belongs to the major facilitator superfamily. Sugar transporter (TC 2.A.1.1) family.</text>
</comment>
<feature type="transmembrane region" description="Helical" evidence="9">
    <location>
        <begin position="181"/>
        <end position="203"/>
    </location>
</feature>
<feature type="domain" description="Major facilitator superfamily (MFS) profile" evidence="10">
    <location>
        <begin position="23"/>
        <end position="453"/>
    </location>
</feature>
<feature type="transmembrane region" description="Helical" evidence="9">
    <location>
        <begin position="360"/>
        <end position="385"/>
    </location>
</feature>
<feature type="transmembrane region" description="Helical" evidence="9">
    <location>
        <begin position="301"/>
        <end position="325"/>
    </location>
</feature>
<dbReference type="InterPro" id="IPR047984">
    <property type="entry name" value="XylE-like"/>
</dbReference>
<keyword evidence="3 8" id="KW-0813">Transport</keyword>
<reference evidence="11" key="1">
    <citation type="submission" date="2020-09" db="EMBL/GenBank/DDBJ databases">
        <title>A novel bacterium of genus Bacillus, isolated from South China Sea.</title>
        <authorList>
            <person name="Huang H."/>
            <person name="Mo K."/>
            <person name="Hu Y."/>
        </authorList>
    </citation>
    <scope>NUCLEOTIDE SEQUENCE</scope>
    <source>
        <strain evidence="11">IB182487</strain>
    </source>
</reference>
<sequence length="476" mass="51995">MYNLKAYSSKRENHSSRKYLMLVVTIATFGGLLFGYDTGVINGALPYMSQPGQLDLSPLGEGFVASSLLLGAAFGALFIGRLSDFQGRRKTILQLAVIFIIATIGCSLAPNFLTMIISRFILGIAVGGASVTVPTFLAEMAPAEKRGRLVTQNELMIVTGQFLAFLFNAFLGNIFGDTSHIWRYMLFIAAIPAVVLGIGMLFMPESPRWLAAKGRDRDALDVFKKVREPKQASAELEEVKNTILLESKQTQATLKDLNIKWIRNIVLLGIGIGAISQLTGVNSIMYYGTQILQNSGFATEVALIANIANGVISVCACIAGLYLLGKVGRRQMFITGLAGTTTALVLIGIFSMVFEGSAWLPYLVLSMTVMFLAFYQGSIGPLTWLTLAEIFPMRLRGLGMGAAVFCLWIMNFFVGLFFPVLMNGVGISMTFFIFAGFGILGLVFIFNYLPETKGLSLEEVEQYFRNETDTIRKISG</sequence>
<feature type="transmembrane region" description="Helical" evidence="9">
    <location>
        <begin position="397"/>
        <end position="421"/>
    </location>
</feature>
<feature type="transmembrane region" description="Helical" evidence="9">
    <location>
        <begin position="62"/>
        <end position="80"/>
    </location>
</feature>
<dbReference type="InterPro" id="IPR036259">
    <property type="entry name" value="MFS_trans_sf"/>
</dbReference>
<proteinExistence type="inferred from homology"/>
<dbReference type="PANTHER" id="PTHR48020">
    <property type="entry name" value="PROTON MYO-INOSITOL COTRANSPORTER"/>
    <property type="match status" value="1"/>
</dbReference>
<gene>
    <name evidence="11" type="ORF">IC621_05105</name>
</gene>
<keyword evidence="7 9" id="KW-0472">Membrane</keyword>
<comment type="caution">
    <text evidence="11">The sequence shown here is derived from an EMBL/GenBank/DDBJ whole genome shotgun (WGS) entry which is preliminary data.</text>
</comment>
<dbReference type="AlphaFoldDB" id="A0A926NE68"/>
<dbReference type="FunFam" id="1.20.1250.20:FF:000073">
    <property type="entry name" value="MFS myo-inositol transporter, putative"/>
    <property type="match status" value="1"/>
</dbReference>
<evidence type="ECO:0000313" key="12">
    <source>
        <dbReference type="Proteomes" id="UP000626844"/>
    </source>
</evidence>
<evidence type="ECO:0000256" key="4">
    <source>
        <dbReference type="ARBA" id="ARBA00022475"/>
    </source>
</evidence>
<evidence type="ECO:0000256" key="9">
    <source>
        <dbReference type="SAM" id="Phobius"/>
    </source>
</evidence>
<keyword evidence="12" id="KW-1185">Reference proteome</keyword>
<dbReference type="EMBL" id="JACXAI010000004">
    <property type="protein sequence ID" value="MBD1379601.1"/>
    <property type="molecule type" value="Genomic_DNA"/>
</dbReference>
<dbReference type="CDD" id="cd17359">
    <property type="entry name" value="MFS_XylE_like"/>
    <property type="match status" value="1"/>
</dbReference>
<feature type="transmembrane region" description="Helical" evidence="9">
    <location>
        <begin position="116"/>
        <end position="137"/>
    </location>
</feature>
<organism evidence="11 12">
    <name type="scientific">Metabacillus arenae</name>
    <dbReference type="NCBI Taxonomy" id="2771434"/>
    <lineage>
        <taxon>Bacteria</taxon>
        <taxon>Bacillati</taxon>
        <taxon>Bacillota</taxon>
        <taxon>Bacilli</taxon>
        <taxon>Bacillales</taxon>
        <taxon>Bacillaceae</taxon>
        <taxon>Metabacillus</taxon>
    </lineage>
</organism>
<dbReference type="InterPro" id="IPR003663">
    <property type="entry name" value="Sugar/inositol_transpt"/>
</dbReference>
<evidence type="ECO:0000256" key="7">
    <source>
        <dbReference type="ARBA" id="ARBA00023136"/>
    </source>
</evidence>
<evidence type="ECO:0000259" key="10">
    <source>
        <dbReference type="PROSITE" id="PS50850"/>
    </source>
</evidence>
<dbReference type="InterPro" id="IPR020846">
    <property type="entry name" value="MFS_dom"/>
</dbReference>
<feature type="transmembrane region" description="Helical" evidence="9">
    <location>
        <begin position="20"/>
        <end position="42"/>
    </location>
</feature>
<evidence type="ECO:0000256" key="2">
    <source>
        <dbReference type="ARBA" id="ARBA00010992"/>
    </source>
</evidence>
<evidence type="ECO:0000256" key="6">
    <source>
        <dbReference type="ARBA" id="ARBA00022989"/>
    </source>
</evidence>
<dbReference type="PROSITE" id="PS50850">
    <property type="entry name" value="MFS"/>
    <property type="match status" value="1"/>
</dbReference>
<name>A0A926NE68_9BACI</name>
<dbReference type="InterPro" id="IPR005828">
    <property type="entry name" value="MFS_sugar_transport-like"/>
</dbReference>
<dbReference type="Gene3D" id="1.20.1250.20">
    <property type="entry name" value="MFS general substrate transporter like domains"/>
    <property type="match status" value="1"/>
</dbReference>
<dbReference type="GO" id="GO:0022857">
    <property type="term" value="F:transmembrane transporter activity"/>
    <property type="evidence" value="ECO:0007669"/>
    <property type="project" value="InterPro"/>
</dbReference>
<feature type="transmembrane region" description="Helical" evidence="9">
    <location>
        <begin position="157"/>
        <end position="175"/>
    </location>
</feature>